<comment type="catalytic activity">
    <reaction evidence="11">
        <text>iminosuccinate + dihydroxyacetone phosphate = quinolinate + phosphate + 2 H2O + H(+)</text>
        <dbReference type="Rhea" id="RHEA:25888"/>
        <dbReference type="ChEBI" id="CHEBI:15377"/>
        <dbReference type="ChEBI" id="CHEBI:15378"/>
        <dbReference type="ChEBI" id="CHEBI:29959"/>
        <dbReference type="ChEBI" id="CHEBI:43474"/>
        <dbReference type="ChEBI" id="CHEBI:57642"/>
        <dbReference type="ChEBI" id="CHEBI:77875"/>
        <dbReference type="EC" id="2.5.1.72"/>
    </reaction>
    <physiologicalReaction direction="left-to-right" evidence="11">
        <dbReference type="Rhea" id="RHEA:25889"/>
    </physiologicalReaction>
</comment>
<evidence type="ECO:0000256" key="7">
    <source>
        <dbReference type="ARBA" id="ARBA00022679"/>
    </source>
</evidence>
<evidence type="ECO:0000313" key="14">
    <source>
        <dbReference type="EMBL" id="QNM00273.1"/>
    </source>
</evidence>
<evidence type="ECO:0000256" key="10">
    <source>
        <dbReference type="ARBA" id="ARBA00023014"/>
    </source>
</evidence>
<dbReference type="FunFam" id="3.40.50.10800:FF:000001">
    <property type="entry name" value="Quinolinate synthase A"/>
    <property type="match status" value="1"/>
</dbReference>
<dbReference type="Pfam" id="PF02445">
    <property type="entry name" value="NadA"/>
    <property type="match status" value="1"/>
</dbReference>
<evidence type="ECO:0000313" key="15">
    <source>
        <dbReference type="Proteomes" id="UP000515819"/>
    </source>
</evidence>
<dbReference type="Proteomes" id="UP000515819">
    <property type="component" value="Chromosome"/>
</dbReference>
<dbReference type="GO" id="GO:0008987">
    <property type="term" value="F:quinolinate synthetase A activity"/>
    <property type="evidence" value="ECO:0007669"/>
    <property type="project" value="UniProtKB-UniRule"/>
</dbReference>
<comment type="cofactor">
    <cofactor evidence="1">
        <name>[4Fe-4S] cluster</name>
        <dbReference type="ChEBI" id="CHEBI:49883"/>
    </cofactor>
</comment>
<keyword evidence="8" id="KW-0479">Metal-binding</keyword>
<dbReference type="GO" id="GO:0051539">
    <property type="term" value="F:4 iron, 4 sulfur cluster binding"/>
    <property type="evidence" value="ECO:0007669"/>
    <property type="project" value="UniProtKB-KW"/>
</dbReference>
<dbReference type="Gene3D" id="3.40.50.10800">
    <property type="entry name" value="NadA-like"/>
    <property type="match status" value="3"/>
</dbReference>
<dbReference type="GO" id="GO:0046872">
    <property type="term" value="F:metal ion binding"/>
    <property type="evidence" value="ECO:0007669"/>
    <property type="project" value="UniProtKB-KW"/>
</dbReference>
<evidence type="ECO:0000256" key="4">
    <source>
        <dbReference type="ARBA" id="ARBA00012669"/>
    </source>
</evidence>
<dbReference type="PANTHER" id="PTHR30573:SF0">
    <property type="entry name" value="QUINOLINATE SYNTHASE, CHLOROPLASTIC"/>
    <property type="match status" value="1"/>
</dbReference>
<proteinExistence type="predicted"/>
<protein>
    <recommendedName>
        <fullName evidence="12 13">Quinolinate synthase</fullName>
        <ecNumber evidence="4 13">2.5.1.72</ecNumber>
    </recommendedName>
</protein>
<keyword evidence="5" id="KW-0004">4Fe-4S</keyword>
<evidence type="ECO:0000256" key="8">
    <source>
        <dbReference type="ARBA" id="ARBA00022723"/>
    </source>
</evidence>
<dbReference type="GO" id="GO:0005829">
    <property type="term" value="C:cytosol"/>
    <property type="evidence" value="ECO:0007669"/>
    <property type="project" value="TreeGrafter"/>
</dbReference>
<dbReference type="KEGG" id="wcp:H9Q76_03000"/>
<evidence type="ECO:0000256" key="9">
    <source>
        <dbReference type="ARBA" id="ARBA00023004"/>
    </source>
</evidence>
<dbReference type="AlphaFoldDB" id="A0A7G9FNZ1"/>
<accession>A0A7G9FNZ1</accession>
<comment type="function">
    <text evidence="2">Catalyzes the condensation of iminoaspartate with dihydroxyacetone phosphate to form quinolinate.</text>
</comment>
<dbReference type="UniPathway" id="UPA00253">
    <property type="reaction ID" value="UER00327"/>
</dbReference>
<dbReference type="PANTHER" id="PTHR30573">
    <property type="entry name" value="QUINOLINATE SYNTHETASE A"/>
    <property type="match status" value="1"/>
</dbReference>
<keyword evidence="6" id="KW-0662">Pyridine nucleotide biosynthesis</keyword>
<evidence type="ECO:0000256" key="13">
    <source>
        <dbReference type="NCBIfam" id="TIGR00550"/>
    </source>
</evidence>
<evidence type="ECO:0000256" key="6">
    <source>
        <dbReference type="ARBA" id="ARBA00022642"/>
    </source>
</evidence>
<dbReference type="EMBL" id="CP060632">
    <property type="protein sequence ID" value="QNM00273.1"/>
    <property type="molecule type" value="Genomic_DNA"/>
</dbReference>
<dbReference type="RefSeq" id="WP_021985725.1">
    <property type="nucleotide sequence ID" value="NZ_CP060632.1"/>
</dbReference>
<evidence type="ECO:0000256" key="5">
    <source>
        <dbReference type="ARBA" id="ARBA00022485"/>
    </source>
</evidence>
<dbReference type="NCBIfam" id="NF006878">
    <property type="entry name" value="PRK09375.1-2"/>
    <property type="match status" value="1"/>
</dbReference>
<dbReference type="InterPro" id="IPR003473">
    <property type="entry name" value="NadA"/>
</dbReference>
<sequence length="303" mass="34278">MNEQTKARIKELQKEKDVVILAHYYVDGEVQEIADYVGDSYYLAKVATTVEQQNILFCGVSFMGESAKLLNAKKHVYMADDGADCPMAHMAEVEKIEEVRKEYPDVAVVCYVNSTAELKAHSDVCVTSSNALKIVKALPNKDIYFIPDYNLAHFIAEQVPEKHFIFNDGFCHVHKSIHSEDVKKAKELHPDALVLAHPECTSDTLALADFIGSTSQIIDYATASDSKKFLICTEMGVFYELMQKNPDKKFFSVGHRQFCPNMKKVSLDKVLEKLEDLKDEVILPEEMCEQAKKPLDEMLRLAQ</sequence>
<comment type="pathway">
    <text evidence="3">Cofactor biosynthesis; NAD(+) biosynthesis; quinolinate from iminoaspartate: step 1/1.</text>
</comment>
<keyword evidence="9" id="KW-0408">Iron</keyword>
<name>A0A7G9FNZ1_9FIRM</name>
<evidence type="ECO:0000256" key="2">
    <source>
        <dbReference type="ARBA" id="ARBA00003791"/>
    </source>
</evidence>
<dbReference type="NCBIfam" id="TIGR00550">
    <property type="entry name" value="nadA"/>
    <property type="match status" value="1"/>
</dbReference>
<dbReference type="SUPFAM" id="SSF142754">
    <property type="entry name" value="NadA-like"/>
    <property type="match status" value="1"/>
</dbReference>
<evidence type="ECO:0000256" key="12">
    <source>
        <dbReference type="ARBA" id="ARBA00073059"/>
    </source>
</evidence>
<dbReference type="EC" id="2.5.1.72" evidence="4 13"/>
<evidence type="ECO:0000256" key="3">
    <source>
        <dbReference type="ARBA" id="ARBA00005065"/>
    </source>
</evidence>
<gene>
    <name evidence="14" type="primary">nadA</name>
    <name evidence="14" type="ORF">H9Q76_03000</name>
</gene>
<keyword evidence="10" id="KW-0411">Iron-sulfur</keyword>
<dbReference type="GO" id="GO:0034628">
    <property type="term" value="P:'de novo' NAD+ biosynthetic process from L-aspartate"/>
    <property type="evidence" value="ECO:0007669"/>
    <property type="project" value="TreeGrafter"/>
</dbReference>
<dbReference type="InterPro" id="IPR036094">
    <property type="entry name" value="NadA_sf"/>
</dbReference>
<organism evidence="14 15">
    <name type="scientific">Wujia chipingensis</name>
    <dbReference type="NCBI Taxonomy" id="2763670"/>
    <lineage>
        <taxon>Bacteria</taxon>
        <taxon>Bacillati</taxon>
        <taxon>Bacillota</taxon>
        <taxon>Clostridia</taxon>
        <taxon>Lachnospirales</taxon>
        <taxon>Lachnospiraceae</taxon>
        <taxon>Wujia</taxon>
    </lineage>
</organism>
<keyword evidence="7" id="KW-0808">Transferase</keyword>
<evidence type="ECO:0000256" key="11">
    <source>
        <dbReference type="ARBA" id="ARBA00050125"/>
    </source>
</evidence>
<keyword evidence="15" id="KW-1185">Reference proteome</keyword>
<reference evidence="14 15" key="1">
    <citation type="submission" date="2020-08" db="EMBL/GenBank/DDBJ databases">
        <authorList>
            <person name="Liu C."/>
            <person name="Sun Q."/>
        </authorList>
    </citation>
    <scope>NUCLEOTIDE SEQUENCE [LARGE SCALE GENOMIC DNA]</scope>
    <source>
        <strain evidence="14 15">NSJ-4</strain>
    </source>
</reference>
<evidence type="ECO:0000256" key="1">
    <source>
        <dbReference type="ARBA" id="ARBA00001966"/>
    </source>
</evidence>